<dbReference type="EMBL" id="VLLK01000001">
    <property type="protein sequence ID" value="TWJ08684.1"/>
    <property type="molecule type" value="Genomic_DNA"/>
</dbReference>
<dbReference type="GO" id="GO:0009882">
    <property type="term" value="F:blue light photoreceptor activity"/>
    <property type="evidence" value="ECO:0007669"/>
    <property type="project" value="InterPro"/>
</dbReference>
<gene>
    <name evidence="2" type="ORF">JN10_0299</name>
</gene>
<dbReference type="GO" id="GO:0071949">
    <property type="term" value="F:FAD binding"/>
    <property type="evidence" value="ECO:0007669"/>
    <property type="project" value="InterPro"/>
</dbReference>
<dbReference type="OrthoDB" id="196105at2"/>
<evidence type="ECO:0000259" key="1">
    <source>
        <dbReference type="PROSITE" id="PS50925"/>
    </source>
</evidence>
<feature type="domain" description="BLUF" evidence="1">
    <location>
        <begin position="6"/>
        <end position="97"/>
    </location>
</feature>
<dbReference type="AlphaFoldDB" id="A0A562USS9"/>
<evidence type="ECO:0000313" key="3">
    <source>
        <dbReference type="Proteomes" id="UP000320547"/>
    </source>
</evidence>
<dbReference type="InterPro" id="IPR007024">
    <property type="entry name" value="BLUF_domain"/>
</dbReference>
<comment type="caution">
    <text evidence="2">The sequence shown here is derived from an EMBL/GenBank/DDBJ whole genome shotgun (WGS) entry which is preliminary data.</text>
</comment>
<organism evidence="2 3">
    <name type="scientific">Altererythrobacter ishigakiensis</name>
    <dbReference type="NCBI Taxonomy" id="476157"/>
    <lineage>
        <taxon>Bacteria</taxon>
        <taxon>Pseudomonadati</taxon>
        <taxon>Pseudomonadota</taxon>
        <taxon>Alphaproteobacteria</taxon>
        <taxon>Sphingomonadales</taxon>
        <taxon>Erythrobacteraceae</taxon>
        <taxon>Altererythrobacter</taxon>
    </lineage>
</organism>
<sequence>MEKRPLIQIVYTSLVSDRVDAGEFFAMVQGASRNFASMGITGRLIFADGRFFQALEGPPLNFDPWIRDVERDPRHHSMAIVLRRSIEKRQFEGWRMRRLGFCDGAQAIAAFEAILARRHDAGSIMSLLENRLG</sequence>
<accession>A0A562USS9</accession>
<dbReference type="Pfam" id="PF04940">
    <property type="entry name" value="BLUF"/>
    <property type="match status" value="1"/>
</dbReference>
<dbReference type="Gene3D" id="3.30.70.100">
    <property type="match status" value="1"/>
</dbReference>
<reference evidence="2 3" key="1">
    <citation type="submission" date="2019-07" db="EMBL/GenBank/DDBJ databases">
        <title>Genomic Encyclopedia of Archaeal and Bacterial Type Strains, Phase II (KMG-II): from individual species to whole genera.</title>
        <authorList>
            <person name="Goeker M."/>
        </authorList>
    </citation>
    <scope>NUCLEOTIDE SEQUENCE [LARGE SCALE GENOMIC DNA]</scope>
    <source>
        <strain evidence="2 3">ATCC BAA-2084</strain>
    </source>
</reference>
<dbReference type="RefSeq" id="WP_067596860.1">
    <property type="nucleotide sequence ID" value="NZ_CP015963.1"/>
</dbReference>
<proteinExistence type="predicted"/>
<protein>
    <submittedName>
        <fullName evidence="2">FAD-dependent sensor of blue light</fullName>
    </submittedName>
</protein>
<dbReference type="SUPFAM" id="SSF54975">
    <property type="entry name" value="Acylphosphatase/BLUF domain-like"/>
    <property type="match status" value="1"/>
</dbReference>
<dbReference type="SMART" id="SM01034">
    <property type="entry name" value="BLUF"/>
    <property type="match status" value="1"/>
</dbReference>
<dbReference type="Proteomes" id="UP000320547">
    <property type="component" value="Unassembled WGS sequence"/>
</dbReference>
<dbReference type="InterPro" id="IPR036046">
    <property type="entry name" value="Acylphosphatase-like_dom_sf"/>
</dbReference>
<name>A0A562USS9_9SPHN</name>
<dbReference type="PROSITE" id="PS50925">
    <property type="entry name" value="BLUF"/>
    <property type="match status" value="1"/>
</dbReference>
<evidence type="ECO:0000313" key="2">
    <source>
        <dbReference type="EMBL" id="TWJ08684.1"/>
    </source>
</evidence>
<keyword evidence="3" id="KW-1185">Reference proteome</keyword>